<organism evidence="1 2">
    <name type="scientific">Streptomyces typhae</name>
    <dbReference type="NCBI Taxonomy" id="2681492"/>
    <lineage>
        <taxon>Bacteria</taxon>
        <taxon>Bacillati</taxon>
        <taxon>Actinomycetota</taxon>
        <taxon>Actinomycetes</taxon>
        <taxon>Kitasatosporales</taxon>
        <taxon>Streptomycetaceae</taxon>
        <taxon>Streptomyces</taxon>
    </lineage>
</organism>
<sequence length="87" mass="9444">MTQNPELHIWFLPADGEALAVKSSDFESLESAVTALSEALEQGRTLRFQLTGPEDTETGIALVNFANVVAVKVWPESVKGADHGQYL</sequence>
<evidence type="ECO:0000313" key="2">
    <source>
        <dbReference type="Proteomes" id="UP000483802"/>
    </source>
</evidence>
<reference evidence="1 2" key="1">
    <citation type="submission" date="2019-11" db="EMBL/GenBank/DDBJ databases">
        <title>Streptomyces typhae sp. nov., a novel endophytic actinomycete isolated from the root of cattail pollen (Typha angustifolia L.).</title>
        <authorList>
            <person name="Peng C."/>
        </authorList>
    </citation>
    <scope>NUCLEOTIDE SEQUENCE [LARGE SCALE GENOMIC DNA]</scope>
    <source>
        <strain evidence="2">p1417</strain>
    </source>
</reference>
<accession>A0A6L6WWK2</accession>
<keyword evidence="2" id="KW-1185">Reference proteome</keyword>
<proteinExistence type="predicted"/>
<dbReference type="RefSeq" id="WP_157165088.1">
    <property type="nucleotide sequence ID" value="NZ_WPNZ01000004.1"/>
</dbReference>
<comment type="caution">
    <text evidence="1">The sequence shown here is derived from an EMBL/GenBank/DDBJ whole genome shotgun (WGS) entry which is preliminary data.</text>
</comment>
<evidence type="ECO:0000313" key="1">
    <source>
        <dbReference type="EMBL" id="MVO84986.1"/>
    </source>
</evidence>
<dbReference type="AlphaFoldDB" id="A0A6L6WWK2"/>
<dbReference type="Proteomes" id="UP000483802">
    <property type="component" value="Unassembled WGS sequence"/>
</dbReference>
<dbReference type="EMBL" id="WPNZ01000004">
    <property type="protein sequence ID" value="MVO84986.1"/>
    <property type="molecule type" value="Genomic_DNA"/>
</dbReference>
<protein>
    <submittedName>
        <fullName evidence="1">Uncharacterized protein</fullName>
    </submittedName>
</protein>
<name>A0A6L6WWK2_9ACTN</name>
<gene>
    <name evidence="1" type="ORF">GPA10_09505</name>
</gene>